<dbReference type="AlphaFoldDB" id="A0AAD3TML8"/>
<evidence type="ECO:0000313" key="2">
    <source>
        <dbReference type="Proteomes" id="UP001279734"/>
    </source>
</evidence>
<dbReference type="EMBL" id="BSYO01000044">
    <property type="protein sequence ID" value="GMH31909.1"/>
    <property type="molecule type" value="Genomic_DNA"/>
</dbReference>
<dbReference type="Proteomes" id="UP001279734">
    <property type="component" value="Unassembled WGS sequence"/>
</dbReference>
<evidence type="ECO:0000313" key="1">
    <source>
        <dbReference type="EMBL" id="GMH31909.1"/>
    </source>
</evidence>
<accession>A0AAD3TML8</accession>
<gene>
    <name evidence="1" type="ORF">Nepgr_033753</name>
</gene>
<proteinExistence type="predicted"/>
<keyword evidence="2" id="KW-1185">Reference proteome</keyword>
<organism evidence="1 2">
    <name type="scientific">Nepenthes gracilis</name>
    <name type="common">Slender pitcher plant</name>
    <dbReference type="NCBI Taxonomy" id="150966"/>
    <lineage>
        <taxon>Eukaryota</taxon>
        <taxon>Viridiplantae</taxon>
        <taxon>Streptophyta</taxon>
        <taxon>Embryophyta</taxon>
        <taxon>Tracheophyta</taxon>
        <taxon>Spermatophyta</taxon>
        <taxon>Magnoliopsida</taxon>
        <taxon>eudicotyledons</taxon>
        <taxon>Gunneridae</taxon>
        <taxon>Pentapetalae</taxon>
        <taxon>Caryophyllales</taxon>
        <taxon>Nepenthaceae</taxon>
        <taxon>Nepenthes</taxon>
    </lineage>
</organism>
<sequence length="117" mass="13054">MLRAPYKGALSHMYIIKASASILQKISITQQHTTPLRCKENSGGCTLQLGHPPSMQSRHQDGYFQSAPKIGKTMPKLINAKSSTKHCYSSDQRRNIIDISSHQEQREQSQDTTVTVA</sequence>
<comment type="caution">
    <text evidence="1">The sequence shown here is derived from an EMBL/GenBank/DDBJ whole genome shotgun (WGS) entry which is preliminary data.</text>
</comment>
<protein>
    <submittedName>
        <fullName evidence="1">Uncharacterized protein</fullName>
    </submittedName>
</protein>
<reference evidence="1" key="1">
    <citation type="submission" date="2023-05" db="EMBL/GenBank/DDBJ databases">
        <title>Nepenthes gracilis genome sequencing.</title>
        <authorList>
            <person name="Fukushima K."/>
        </authorList>
    </citation>
    <scope>NUCLEOTIDE SEQUENCE</scope>
    <source>
        <strain evidence="1">SING2019-196</strain>
    </source>
</reference>
<name>A0AAD3TML8_NEPGR</name>